<evidence type="ECO:0000256" key="11">
    <source>
        <dbReference type="SAM" id="Phobius"/>
    </source>
</evidence>
<dbReference type="PROSITE" id="PS50893">
    <property type="entry name" value="ABC_TRANSPORTER_2"/>
    <property type="match status" value="2"/>
</dbReference>
<evidence type="ECO:0000313" key="14">
    <source>
        <dbReference type="EMBL" id="KAJ2805337.1"/>
    </source>
</evidence>
<feature type="transmembrane region" description="Helical" evidence="11">
    <location>
        <begin position="134"/>
        <end position="153"/>
    </location>
</feature>
<keyword evidence="5" id="KW-0677">Repeat</keyword>
<dbReference type="InterPro" id="IPR050173">
    <property type="entry name" value="ABC_transporter_C-like"/>
</dbReference>
<dbReference type="CDD" id="cd18580">
    <property type="entry name" value="ABC_6TM_ABCC_D2"/>
    <property type="match status" value="1"/>
</dbReference>
<dbReference type="InterPro" id="IPR003593">
    <property type="entry name" value="AAA+_ATPase"/>
</dbReference>
<dbReference type="CDD" id="cd03244">
    <property type="entry name" value="ABCC_MRP_domain2"/>
    <property type="match status" value="1"/>
</dbReference>
<evidence type="ECO:0000256" key="2">
    <source>
        <dbReference type="ARBA" id="ARBA00009726"/>
    </source>
</evidence>
<dbReference type="InterPro" id="IPR011527">
    <property type="entry name" value="ABC1_TM_dom"/>
</dbReference>
<keyword evidence="6" id="KW-0547">Nucleotide-binding</keyword>
<dbReference type="Proteomes" id="UP001140094">
    <property type="component" value="Unassembled WGS sequence"/>
</dbReference>
<evidence type="ECO:0000256" key="7">
    <source>
        <dbReference type="ARBA" id="ARBA00022840"/>
    </source>
</evidence>
<dbReference type="FunFam" id="1.20.1560.10:FF:000013">
    <property type="entry name" value="ABC transporter C family member 2"/>
    <property type="match status" value="1"/>
</dbReference>
<dbReference type="GO" id="GO:0005524">
    <property type="term" value="F:ATP binding"/>
    <property type="evidence" value="ECO:0007669"/>
    <property type="project" value="UniProtKB-KW"/>
</dbReference>
<keyword evidence="4 11" id="KW-0812">Transmembrane</keyword>
<dbReference type="GO" id="GO:0000329">
    <property type="term" value="C:fungal-type vacuole membrane"/>
    <property type="evidence" value="ECO:0007669"/>
    <property type="project" value="UniProtKB-ARBA"/>
</dbReference>
<feature type="transmembrane region" description="Helical" evidence="11">
    <location>
        <begin position="33"/>
        <end position="55"/>
    </location>
</feature>
<dbReference type="InterPro" id="IPR027417">
    <property type="entry name" value="P-loop_NTPase"/>
</dbReference>
<keyword evidence="3" id="KW-0813">Transport</keyword>
<evidence type="ECO:0000256" key="9">
    <source>
        <dbReference type="ARBA" id="ARBA00022989"/>
    </source>
</evidence>
<keyword evidence="7" id="KW-0067">ATP-binding</keyword>
<dbReference type="SUPFAM" id="SSF52540">
    <property type="entry name" value="P-loop containing nucleoside triphosphate hydrolases"/>
    <property type="match status" value="2"/>
</dbReference>
<dbReference type="CDD" id="cd03250">
    <property type="entry name" value="ABCC_MRP_domain1"/>
    <property type="match status" value="1"/>
</dbReference>
<evidence type="ECO:0000256" key="10">
    <source>
        <dbReference type="ARBA" id="ARBA00023136"/>
    </source>
</evidence>
<dbReference type="SUPFAM" id="SSF90123">
    <property type="entry name" value="ABC transporter transmembrane region"/>
    <property type="match status" value="2"/>
</dbReference>
<dbReference type="Pfam" id="PF00664">
    <property type="entry name" value="ABC_membrane"/>
    <property type="match status" value="2"/>
</dbReference>
<feature type="non-terminal residue" evidence="14">
    <location>
        <position position="1"/>
    </location>
</feature>
<dbReference type="AlphaFoldDB" id="A0A9W8LVB1"/>
<dbReference type="GO" id="GO:0016887">
    <property type="term" value="F:ATP hydrolysis activity"/>
    <property type="evidence" value="ECO:0007669"/>
    <property type="project" value="InterPro"/>
</dbReference>
<proteinExistence type="inferred from homology"/>
<comment type="similarity">
    <text evidence="2">Belongs to the ABC transporter superfamily. ABCC family. Conjugate transporter (TC 3.A.1.208) subfamily.</text>
</comment>
<dbReference type="Gene3D" id="3.40.50.300">
    <property type="entry name" value="P-loop containing nucleotide triphosphate hydrolases"/>
    <property type="match status" value="2"/>
</dbReference>
<dbReference type="CDD" id="cd18595">
    <property type="entry name" value="ABC_6TM_MRP1_2_3_6_D1_like"/>
    <property type="match status" value="1"/>
</dbReference>
<dbReference type="PANTHER" id="PTHR24223:SF443">
    <property type="entry name" value="MULTIDRUG-RESISTANCE LIKE PROTEIN 1, ISOFORM I"/>
    <property type="match status" value="1"/>
</dbReference>
<organism evidence="14 15">
    <name type="scientific">Coemansia guatemalensis</name>
    <dbReference type="NCBI Taxonomy" id="2761395"/>
    <lineage>
        <taxon>Eukaryota</taxon>
        <taxon>Fungi</taxon>
        <taxon>Fungi incertae sedis</taxon>
        <taxon>Zoopagomycota</taxon>
        <taxon>Kickxellomycotina</taxon>
        <taxon>Kickxellomycetes</taxon>
        <taxon>Kickxellales</taxon>
        <taxon>Kickxellaceae</taxon>
        <taxon>Coemansia</taxon>
    </lineage>
</organism>
<dbReference type="SMART" id="SM00382">
    <property type="entry name" value="AAA"/>
    <property type="match status" value="2"/>
</dbReference>
<dbReference type="FunFam" id="3.40.50.300:FF:000450">
    <property type="entry name" value="ABC transporter C family member 2"/>
    <property type="match status" value="1"/>
</dbReference>
<dbReference type="InterPro" id="IPR003439">
    <property type="entry name" value="ABC_transporter-like_ATP-bd"/>
</dbReference>
<feature type="transmembrane region" description="Helical" evidence="11">
    <location>
        <begin position="215"/>
        <end position="242"/>
    </location>
</feature>
<dbReference type="PANTHER" id="PTHR24223">
    <property type="entry name" value="ATP-BINDING CASSETTE SUB-FAMILY C"/>
    <property type="match status" value="1"/>
</dbReference>
<feature type="transmembrane region" description="Helical" evidence="11">
    <location>
        <begin position="635"/>
        <end position="656"/>
    </location>
</feature>
<keyword evidence="8" id="KW-1278">Translocase</keyword>
<evidence type="ECO:0000256" key="5">
    <source>
        <dbReference type="ARBA" id="ARBA00022737"/>
    </source>
</evidence>
<feature type="transmembrane region" description="Helical" evidence="11">
    <location>
        <begin position="874"/>
        <end position="894"/>
    </location>
</feature>
<protein>
    <recommendedName>
        <fullName evidence="16">P-loop containing nucleoside triphosphate hydrolase protein</fullName>
    </recommendedName>
</protein>
<dbReference type="OrthoDB" id="6500128at2759"/>
<feature type="domain" description="ABC transmembrane type-1" evidence="13">
    <location>
        <begin position="636"/>
        <end position="928"/>
    </location>
</feature>
<dbReference type="Gene3D" id="1.20.1560.10">
    <property type="entry name" value="ABC transporter type 1, transmembrane domain"/>
    <property type="match status" value="2"/>
</dbReference>
<comment type="caution">
    <text evidence="14">The sequence shown here is derived from an EMBL/GenBank/DDBJ whole genome shotgun (WGS) entry which is preliminary data.</text>
</comment>
<keyword evidence="10 11" id="KW-0472">Membrane</keyword>
<evidence type="ECO:0008006" key="16">
    <source>
        <dbReference type="Google" id="ProtNLM"/>
    </source>
</evidence>
<evidence type="ECO:0000313" key="15">
    <source>
        <dbReference type="Proteomes" id="UP001140094"/>
    </source>
</evidence>
<feature type="transmembrane region" description="Helical" evidence="11">
    <location>
        <begin position="106"/>
        <end position="128"/>
    </location>
</feature>
<dbReference type="InterPro" id="IPR017871">
    <property type="entry name" value="ABC_transporter-like_CS"/>
</dbReference>
<evidence type="ECO:0000256" key="1">
    <source>
        <dbReference type="ARBA" id="ARBA00004128"/>
    </source>
</evidence>
<dbReference type="InterPro" id="IPR044726">
    <property type="entry name" value="ABCC_6TM_D2"/>
</dbReference>
<accession>A0A9W8LVB1</accession>
<feature type="domain" description="ABC transmembrane type-1" evidence="13">
    <location>
        <begin position="1"/>
        <end position="281"/>
    </location>
</feature>
<name>A0A9W8LVB1_9FUNG</name>
<dbReference type="EMBL" id="JANBUO010000299">
    <property type="protein sequence ID" value="KAJ2805337.1"/>
    <property type="molecule type" value="Genomic_DNA"/>
</dbReference>
<feature type="transmembrane region" description="Helical" evidence="11">
    <location>
        <begin position="676"/>
        <end position="697"/>
    </location>
</feature>
<keyword evidence="9 11" id="KW-1133">Transmembrane helix</keyword>
<feature type="domain" description="ABC transporter" evidence="12">
    <location>
        <begin position="965"/>
        <end position="1199"/>
    </location>
</feature>
<dbReference type="Pfam" id="PF00005">
    <property type="entry name" value="ABC_tran"/>
    <property type="match status" value="2"/>
</dbReference>
<evidence type="ECO:0000256" key="6">
    <source>
        <dbReference type="ARBA" id="ARBA00022741"/>
    </source>
</evidence>
<feature type="transmembrane region" description="Helical" evidence="11">
    <location>
        <begin position="900"/>
        <end position="920"/>
    </location>
</feature>
<dbReference type="GO" id="GO:0140359">
    <property type="term" value="F:ABC-type transporter activity"/>
    <property type="evidence" value="ECO:0007669"/>
    <property type="project" value="InterPro"/>
</dbReference>
<sequence length="1205" mass="134568">DLLSITHPILLSRLIGFVMTYNTPQAEPVENGYFYAIATYAVVSTGTFILQAYFANNQYVLVLVRAGYTTALFKKSMALSNNSRQKHNIGSIVTHMSVDAQRVSSFIAHYSSLMLAVPIRIVLVLYMLYQTLGWSAFAGVLALIISFPVTAHISKKVSSIEKKQMGYRDERIKVMDEVLSGIKIIKLYAWESSFIKRIDKIRNSLELAALRRTGMFGAILQFVSKLSPYIVSIMTFTIYSLADNKSHGPLTSQLVFVTLMLLRMLKLPFEVVSALLPMGINAVVSYRRLRDFMLADEIDFAAIDRVPYDRDSAKASVSDMLVSVKNGTFKWLPADEPALVDINIQCKRNEMVAVIGQVGSGKSSLVSAILGDMVKCTGNVSVHGAVAYVPQQSWIMNATLRDNILFGSRYDEEFYNRVVDACALRQDMDVLPNGDLTEIGEKGINLSGGQKMRVSLARAVYARADVYILDDPLAAVDPHVSKHIFTHVLGPNGMLQSRARILITNAVQYLNYADNICMIQEGRIIEQGAFAQVMESKGDIHEFIHKYIDNKQISESSTSSSSTSVESISYSPKRSIGRADTAVVSRALFQQRLANSQSNSEEEIGRTTTNEVSQKGKVKMNVYRSYIEACGVRNIVLFFTVLVLATIADTGANLWLKHWASENDKAGKMRFVPQNAAEFAFYYLIVYGSLGLLYTLISTVKSLIMWTMCSIQASRKIHDEMLGGVMRSPMSFFDVTPMGRIINRFSSDLEKCDENLPQSASNMANIVTGLIAAAVIIGYTTPLTLVLAIPLTYFYLNIQRRYLSSSRELRRLESTTRSPVIAQFQESINGVSSIRAYGQQSRFLIENEGHLGINIKVNYNYWFVNRWLAMRLDALGNLIVFSTSLLAVMSVHFYGAGDAAMVGLAVTYAFDLIFSINWAVRDYTSMENAMTHLERIIEYTELPSEAANIIDDRRPDDSWPEQGMVEFRNYSTRYRDGLDLVLKDLSFRVLPRQKVGIVGRTGAGKSSLTLALFRIIESAGGQILIDGEDIFKYGLFDVRSKLSIIPQDAVLFAGTVRDNLDPFNQYSDQELWRVLEQAHLADYIRTKDERLEFAVTQNGENFSVGQRQLICLARALLKQAKVLILDEATAAIDNATDEIIQKTIRTEFKNCTVLTIAHRLNTIIDNDMVLVVDGGRLAEYDTPQNLLANKDSLFSKLAVDATSQA</sequence>
<gene>
    <name evidence="14" type="ORF">H4R20_002130</name>
</gene>
<dbReference type="PROSITE" id="PS50929">
    <property type="entry name" value="ABC_TM1F"/>
    <property type="match status" value="2"/>
</dbReference>
<evidence type="ECO:0000256" key="4">
    <source>
        <dbReference type="ARBA" id="ARBA00022692"/>
    </source>
</evidence>
<feature type="transmembrane region" description="Helical" evidence="11">
    <location>
        <begin position="766"/>
        <end position="796"/>
    </location>
</feature>
<dbReference type="InterPro" id="IPR036640">
    <property type="entry name" value="ABC1_TM_sf"/>
</dbReference>
<evidence type="ECO:0000259" key="12">
    <source>
        <dbReference type="PROSITE" id="PS50893"/>
    </source>
</evidence>
<evidence type="ECO:0000256" key="3">
    <source>
        <dbReference type="ARBA" id="ARBA00022448"/>
    </source>
</evidence>
<evidence type="ECO:0000256" key="8">
    <source>
        <dbReference type="ARBA" id="ARBA00022967"/>
    </source>
</evidence>
<comment type="subcellular location">
    <subcellularLocation>
        <location evidence="1">Vacuole membrane</location>
        <topology evidence="1">Multi-pass membrane protein</topology>
    </subcellularLocation>
</comment>
<feature type="domain" description="ABC transporter" evidence="12">
    <location>
        <begin position="322"/>
        <end position="546"/>
    </location>
</feature>
<evidence type="ECO:0000259" key="13">
    <source>
        <dbReference type="PROSITE" id="PS50929"/>
    </source>
</evidence>
<reference evidence="14" key="1">
    <citation type="submission" date="2022-07" db="EMBL/GenBank/DDBJ databases">
        <title>Phylogenomic reconstructions and comparative analyses of Kickxellomycotina fungi.</title>
        <authorList>
            <person name="Reynolds N.K."/>
            <person name="Stajich J.E."/>
            <person name="Barry K."/>
            <person name="Grigoriev I.V."/>
            <person name="Crous P."/>
            <person name="Smith M.E."/>
        </authorList>
    </citation>
    <scope>NUCLEOTIDE SEQUENCE</scope>
    <source>
        <strain evidence="14">NRRL 1565</strain>
    </source>
</reference>
<dbReference type="PROSITE" id="PS00211">
    <property type="entry name" value="ABC_TRANSPORTER_1"/>
    <property type="match status" value="2"/>
</dbReference>
<keyword evidence="15" id="KW-1185">Reference proteome</keyword>
<dbReference type="FunFam" id="3.40.50.300:FF:000074">
    <property type="entry name" value="Multidrug resistance-associated protein 5 isoform 1"/>
    <property type="match status" value="1"/>
</dbReference>